<keyword evidence="2" id="KW-1185">Reference proteome</keyword>
<reference evidence="1" key="4">
    <citation type="submission" date="2025-09" db="UniProtKB">
        <authorList>
            <consortium name="Ensembl"/>
        </authorList>
    </citation>
    <scope>IDENTIFICATION</scope>
</reference>
<evidence type="ECO:0000313" key="2">
    <source>
        <dbReference type="Proteomes" id="UP000018467"/>
    </source>
</evidence>
<dbReference type="STRING" id="7994.ENSAMXP00000051208"/>
<organism evidence="1 2">
    <name type="scientific">Astyanax mexicanus</name>
    <name type="common">Blind cave fish</name>
    <name type="synonym">Astyanax fasciatus mexicanus</name>
    <dbReference type="NCBI Taxonomy" id="7994"/>
    <lineage>
        <taxon>Eukaryota</taxon>
        <taxon>Metazoa</taxon>
        <taxon>Chordata</taxon>
        <taxon>Craniata</taxon>
        <taxon>Vertebrata</taxon>
        <taxon>Euteleostomi</taxon>
        <taxon>Actinopterygii</taxon>
        <taxon>Neopterygii</taxon>
        <taxon>Teleostei</taxon>
        <taxon>Ostariophysi</taxon>
        <taxon>Characiformes</taxon>
        <taxon>Characoidei</taxon>
        <taxon>Acestrorhamphidae</taxon>
        <taxon>Acestrorhamphinae</taxon>
        <taxon>Astyanax</taxon>
    </lineage>
</organism>
<name>A0A3B1K9U1_ASTMX</name>
<dbReference type="AlphaFoldDB" id="A0A3B1K9U1"/>
<evidence type="ECO:0000313" key="1">
    <source>
        <dbReference type="Ensembl" id="ENSAMXP00000051208.1"/>
    </source>
</evidence>
<dbReference type="Bgee" id="ENSAMXG00000035589">
    <property type="expression patterns" value="Expressed in testis and 7 other cell types or tissues"/>
</dbReference>
<dbReference type="GeneTree" id="ENSGT01120000272102"/>
<dbReference type="Ensembl" id="ENSAMXT00000050264.1">
    <property type="protein sequence ID" value="ENSAMXP00000051208.1"/>
    <property type="gene ID" value="ENSAMXG00000035589.1"/>
</dbReference>
<dbReference type="InParanoid" id="A0A3B1K9U1"/>
<dbReference type="Proteomes" id="UP000018467">
    <property type="component" value="Unassembled WGS sequence"/>
</dbReference>
<accession>A0A3B1K9U1</accession>
<reference evidence="1" key="3">
    <citation type="submission" date="2025-08" db="UniProtKB">
        <authorList>
            <consortium name="Ensembl"/>
        </authorList>
    </citation>
    <scope>IDENTIFICATION</scope>
</reference>
<proteinExistence type="predicted"/>
<reference evidence="2" key="1">
    <citation type="submission" date="2013-03" db="EMBL/GenBank/DDBJ databases">
        <authorList>
            <person name="Jeffery W."/>
            <person name="Warren W."/>
            <person name="Wilson R.K."/>
        </authorList>
    </citation>
    <scope>NUCLEOTIDE SEQUENCE</scope>
    <source>
        <strain evidence="2">female</strain>
    </source>
</reference>
<reference evidence="2" key="2">
    <citation type="journal article" date="2014" name="Nat. Commun.">
        <title>The cavefish genome reveals candidate genes for eye loss.</title>
        <authorList>
            <person name="McGaugh S.E."/>
            <person name="Gross J.B."/>
            <person name="Aken B."/>
            <person name="Blin M."/>
            <person name="Borowsky R."/>
            <person name="Chalopin D."/>
            <person name="Hinaux H."/>
            <person name="Jeffery W.R."/>
            <person name="Keene A."/>
            <person name="Ma L."/>
            <person name="Minx P."/>
            <person name="Murphy D."/>
            <person name="O'Quin K.E."/>
            <person name="Retaux S."/>
            <person name="Rohner N."/>
            <person name="Searle S.M."/>
            <person name="Stahl B.A."/>
            <person name="Tabin C."/>
            <person name="Volff J.N."/>
            <person name="Yoshizawa M."/>
            <person name="Warren W.C."/>
        </authorList>
    </citation>
    <scope>NUCLEOTIDE SEQUENCE [LARGE SCALE GENOMIC DNA]</scope>
    <source>
        <strain evidence="2">female</strain>
    </source>
</reference>
<protein>
    <recommendedName>
        <fullName evidence="3">MULE transposase domain-containing protein</fullName>
    </recommendedName>
</protein>
<sequence length="95" mass="10791">MVDKDIKEINAIKAVFPHSAVLLCWFHVLQPSESNQEFVERAESAVHKQYFSNLTELELFCKERMGKMSVSQCAKLIETNPKRLASVITGGTTKY</sequence>
<evidence type="ECO:0008006" key="3">
    <source>
        <dbReference type="Google" id="ProtNLM"/>
    </source>
</evidence>